<feature type="domain" description="Kinesin motor" evidence="3">
    <location>
        <begin position="1"/>
        <end position="134"/>
    </location>
</feature>
<name>A0A7J7MZL5_9MAGN</name>
<feature type="non-terminal residue" evidence="4">
    <location>
        <position position="1"/>
    </location>
</feature>
<dbReference type="Gene3D" id="3.40.850.10">
    <property type="entry name" value="Kinesin motor domain"/>
    <property type="match status" value="1"/>
</dbReference>
<dbReference type="PROSITE" id="PS50067">
    <property type="entry name" value="KINESIN_MOTOR_2"/>
    <property type="match status" value="1"/>
</dbReference>
<dbReference type="EMBL" id="JACGCM010001166">
    <property type="protein sequence ID" value="KAF6160192.1"/>
    <property type="molecule type" value="Genomic_DNA"/>
</dbReference>
<dbReference type="InterPro" id="IPR027640">
    <property type="entry name" value="Kinesin-like_fam"/>
</dbReference>
<keyword evidence="2" id="KW-0547">Nucleotide-binding</keyword>
<evidence type="ECO:0000256" key="2">
    <source>
        <dbReference type="PROSITE-ProRule" id="PRU00283"/>
    </source>
</evidence>
<evidence type="ECO:0000313" key="5">
    <source>
        <dbReference type="Proteomes" id="UP000541444"/>
    </source>
</evidence>
<protein>
    <recommendedName>
        <fullName evidence="3">Kinesin motor domain-containing protein</fullName>
    </recommendedName>
</protein>
<sequence length="134" mass="15201">IRPTCSTAAKFSIDSIGDDGSLVLIDPLNPHQDAQKVFHFNRVFRPTATQEEIFKDTQLLIRSVMDGYNVCIFAYGQTRSGKTHTMCGPSGGSTKDRGINFLTLNDLFWISYARKNIMNYEVQIQMVEIYNEQV</sequence>
<dbReference type="SMART" id="SM00129">
    <property type="entry name" value="KISc"/>
    <property type="match status" value="1"/>
</dbReference>
<evidence type="ECO:0000259" key="3">
    <source>
        <dbReference type="PROSITE" id="PS50067"/>
    </source>
</evidence>
<comment type="similarity">
    <text evidence="2">Belongs to the TRAFAC class myosin-kinesin ATPase superfamily. Kinesin family.</text>
</comment>
<dbReference type="GO" id="GO:0015630">
    <property type="term" value="C:microtubule cytoskeleton"/>
    <property type="evidence" value="ECO:0007669"/>
    <property type="project" value="TreeGrafter"/>
</dbReference>
<dbReference type="PANTHER" id="PTHR47972:SF4">
    <property type="entry name" value="KINESIN-LIKE PROTEIN KIN-14L"/>
    <property type="match status" value="1"/>
</dbReference>
<dbReference type="GO" id="GO:0003777">
    <property type="term" value="F:microtubule motor activity"/>
    <property type="evidence" value="ECO:0007669"/>
    <property type="project" value="InterPro"/>
</dbReference>
<dbReference type="GO" id="GO:0007018">
    <property type="term" value="P:microtubule-based movement"/>
    <property type="evidence" value="ECO:0007669"/>
    <property type="project" value="InterPro"/>
</dbReference>
<comment type="caution">
    <text evidence="4">The sequence shown here is derived from an EMBL/GenBank/DDBJ whole genome shotgun (WGS) entry which is preliminary data.</text>
</comment>
<dbReference type="InterPro" id="IPR036961">
    <property type="entry name" value="Kinesin_motor_dom_sf"/>
</dbReference>
<dbReference type="GO" id="GO:0008017">
    <property type="term" value="F:microtubule binding"/>
    <property type="evidence" value="ECO:0007669"/>
    <property type="project" value="InterPro"/>
</dbReference>
<proteinExistence type="inferred from homology"/>
<keyword evidence="5" id="KW-1185">Reference proteome</keyword>
<dbReference type="InterPro" id="IPR001752">
    <property type="entry name" value="Kinesin_motor_dom"/>
</dbReference>
<feature type="binding site" evidence="2">
    <location>
        <begin position="76"/>
        <end position="83"/>
    </location>
    <ligand>
        <name>ATP</name>
        <dbReference type="ChEBI" id="CHEBI:30616"/>
    </ligand>
</feature>
<dbReference type="InterPro" id="IPR027417">
    <property type="entry name" value="P-loop_NTPase"/>
</dbReference>
<dbReference type="GO" id="GO:0005524">
    <property type="term" value="F:ATP binding"/>
    <property type="evidence" value="ECO:0007669"/>
    <property type="project" value="UniProtKB-UniRule"/>
</dbReference>
<evidence type="ECO:0000256" key="1">
    <source>
        <dbReference type="ARBA" id="ARBA00023175"/>
    </source>
</evidence>
<dbReference type="PANTHER" id="PTHR47972">
    <property type="entry name" value="KINESIN-LIKE PROTEIN KLP-3"/>
    <property type="match status" value="1"/>
</dbReference>
<reference evidence="4 5" key="1">
    <citation type="journal article" date="2020" name="IScience">
        <title>Genome Sequencing of the Endangered Kingdonia uniflora (Circaeasteraceae, Ranunculales) Reveals Potential Mechanisms of Evolutionary Specialization.</title>
        <authorList>
            <person name="Sun Y."/>
            <person name="Deng T."/>
            <person name="Zhang A."/>
            <person name="Moore M.J."/>
            <person name="Landis J.B."/>
            <person name="Lin N."/>
            <person name="Zhang H."/>
            <person name="Zhang X."/>
            <person name="Huang J."/>
            <person name="Zhang X."/>
            <person name="Sun H."/>
            <person name="Wang H."/>
        </authorList>
    </citation>
    <scope>NUCLEOTIDE SEQUENCE [LARGE SCALE GENOMIC DNA]</scope>
    <source>
        <strain evidence="4">TB1705</strain>
        <tissue evidence="4">Leaf</tissue>
    </source>
</reference>
<keyword evidence="2" id="KW-0067">ATP-binding</keyword>
<dbReference type="OrthoDB" id="3176171at2759"/>
<organism evidence="4 5">
    <name type="scientific">Kingdonia uniflora</name>
    <dbReference type="NCBI Taxonomy" id="39325"/>
    <lineage>
        <taxon>Eukaryota</taxon>
        <taxon>Viridiplantae</taxon>
        <taxon>Streptophyta</taxon>
        <taxon>Embryophyta</taxon>
        <taxon>Tracheophyta</taxon>
        <taxon>Spermatophyta</taxon>
        <taxon>Magnoliopsida</taxon>
        <taxon>Ranunculales</taxon>
        <taxon>Circaeasteraceae</taxon>
        <taxon>Kingdonia</taxon>
    </lineage>
</organism>
<dbReference type="AlphaFoldDB" id="A0A7J7MZL5"/>
<dbReference type="Pfam" id="PF00225">
    <property type="entry name" value="Kinesin"/>
    <property type="match status" value="1"/>
</dbReference>
<accession>A0A7J7MZL5</accession>
<keyword evidence="1 2" id="KW-0505">Motor protein</keyword>
<dbReference type="SUPFAM" id="SSF52540">
    <property type="entry name" value="P-loop containing nucleoside triphosphate hydrolases"/>
    <property type="match status" value="1"/>
</dbReference>
<dbReference type="Proteomes" id="UP000541444">
    <property type="component" value="Unassembled WGS sequence"/>
</dbReference>
<gene>
    <name evidence="4" type="ORF">GIB67_016628</name>
</gene>
<evidence type="ECO:0000313" key="4">
    <source>
        <dbReference type="EMBL" id="KAF6160192.1"/>
    </source>
</evidence>